<accession>A0A9P9BTJ5</accession>
<dbReference type="EMBL" id="JAGTJQ010000006">
    <property type="protein sequence ID" value="KAH7029921.1"/>
    <property type="molecule type" value="Genomic_DNA"/>
</dbReference>
<organism evidence="4 5">
    <name type="scientific">Microdochium trichocladiopsis</name>
    <dbReference type="NCBI Taxonomy" id="1682393"/>
    <lineage>
        <taxon>Eukaryota</taxon>
        <taxon>Fungi</taxon>
        <taxon>Dikarya</taxon>
        <taxon>Ascomycota</taxon>
        <taxon>Pezizomycotina</taxon>
        <taxon>Sordariomycetes</taxon>
        <taxon>Xylariomycetidae</taxon>
        <taxon>Xylariales</taxon>
        <taxon>Microdochiaceae</taxon>
        <taxon>Microdochium</taxon>
    </lineage>
</organism>
<dbReference type="PANTHER" id="PTHR43056:SF10">
    <property type="entry name" value="COCE_NOND FAMILY, PUTATIVE (AFU_ORTHOLOGUE AFUA_7G00600)-RELATED"/>
    <property type="match status" value="1"/>
</dbReference>
<dbReference type="InterPro" id="IPR005674">
    <property type="entry name" value="CocE/Ser_esterase"/>
</dbReference>
<dbReference type="NCBIfam" id="TIGR00976">
    <property type="entry name" value="CocE_NonD"/>
    <property type="match status" value="1"/>
</dbReference>
<dbReference type="SMART" id="SM00939">
    <property type="entry name" value="PepX_C"/>
    <property type="match status" value="1"/>
</dbReference>
<gene>
    <name evidence="4" type="ORF">B0I36DRAFT_291730</name>
</gene>
<dbReference type="Proteomes" id="UP000756346">
    <property type="component" value="Unassembled WGS sequence"/>
</dbReference>
<dbReference type="OrthoDB" id="2578740at2759"/>
<protein>
    <submittedName>
        <fullName evidence="4">Alpha/Beta hydrolase protein</fullName>
    </submittedName>
</protein>
<feature type="domain" description="Xaa-Pro dipeptidyl-peptidase C-terminal" evidence="3">
    <location>
        <begin position="315"/>
        <end position="595"/>
    </location>
</feature>
<comment type="caution">
    <text evidence="4">The sequence shown here is derived from an EMBL/GenBank/DDBJ whole genome shotgun (WGS) entry which is preliminary data.</text>
</comment>
<dbReference type="InterPro" id="IPR029058">
    <property type="entry name" value="AB_hydrolase_fold"/>
</dbReference>
<dbReference type="Gene3D" id="1.10.3020.20">
    <property type="match status" value="1"/>
</dbReference>
<keyword evidence="5" id="KW-1185">Reference proteome</keyword>
<dbReference type="Gene3D" id="3.40.50.1820">
    <property type="entry name" value="alpha/beta hydrolase"/>
    <property type="match status" value="1"/>
</dbReference>
<dbReference type="InterPro" id="IPR013736">
    <property type="entry name" value="Xaa-Pro_dipept_C"/>
</dbReference>
<reference evidence="4" key="1">
    <citation type="journal article" date="2021" name="Nat. Commun.">
        <title>Genetic determinants of endophytism in the Arabidopsis root mycobiome.</title>
        <authorList>
            <person name="Mesny F."/>
            <person name="Miyauchi S."/>
            <person name="Thiergart T."/>
            <person name="Pickel B."/>
            <person name="Atanasova L."/>
            <person name="Karlsson M."/>
            <person name="Huettel B."/>
            <person name="Barry K.W."/>
            <person name="Haridas S."/>
            <person name="Chen C."/>
            <person name="Bauer D."/>
            <person name="Andreopoulos W."/>
            <person name="Pangilinan J."/>
            <person name="LaButti K."/>
            <person name="Riley R."/>
            <person name="Lipzen A."/>
            <person name="Clum A."/>
            <person name="Drula E."/>
            <person name="Henrissat B."/>
            <person name="Kohler A."/>
            <person name="Grigoriev I.V."/>
            <person name="Martin F.M."/>
            <person name="Hacquard S."/>
        </authorList>
    </citation>
    <scope>NUCLEOTIDE SEQUENCE</scope>
    <source>
        <strain evidence="4">MPI-CAGE-CH-0230</strain>
    </source>
</reference>
<feature type="region of interest" description="Disordered" evidence="2">
    <location>
        <begin position="14"/>
        <end position="35"/>
    </location>
</feature>
<dbReference type="InterPro" id="IPR008979">
    <property type="entry name" value="Galactose-bd-like_sf"/>
</dbReference>
<sequence>MDKIPTIKRRLVAPRTGTNPHTHEVLPAGHKKTPQSRPLPCAISYDYNHSFAVRDGVVLRADIYRPADTTDPVPAIIMWSPYGKSTSGDFSLNFAPLRVGVPESAVSGYESFEGLDPAEWVPRGYAVVNVDSRGAGQSDGDIYWWGSADARDGHDVIEAVAALPWCSSRVAMAGNSWLAIAQWFIAGQQPPHLTCIAPLEGQSDVYRESICRGGVPALAFPGLVAQLLPGKQQQEDLIAMFKRYPKMNAYWKDKRADISKITVPAYIGGSYSTNLHTLGAFRGFEEIPHDKKWLVVHDTQEWHDLYSKYRSDDLARFFDFFMKGIPNGWDKTPRVRQSFLGFNHPNEVRSADNLPWLEPGATKVLKLYLSADGTMDTTPLPQNNSHDNENNNNKCATTVEYQSDVRAMQADNDPGELSFRYTFPSRTLVAGPSKATLSMSPDPHYDRDDLDVWVQLRKTDAQGKVLRSLNIPLDELGLSSVDEVPNTSTLKYLGPAGVLRASARKTSPDLSGSHWQPLSAEDADVAKVAPGEVVKLEISMWPTGMIFEAGESLALKVSGHDMRLVDVEELQGKQTTENVGKHFVHFGPGMENFVEVYIIVE</sequence>
<dbReference type="Gene3D" id="2.60.120.260">
    <property type="entry name" value="Galactose-binding domain-like"/>
    <property type="match status" value="1"/>
</dbReference>
<evidence type="ECO:0000256" key="1">
    <source>
        <dbReference type="ARBA" id="ARBA00022801"/>
    </source>
</evidence>
<dbReference type="SUPFAM" id="SSF53474">
    <property type="entry name" value="alpha/beta-Hydrolases"/>
    <property type="match status" value="1"/>
</dbReference>
<evidence type="ECO:0000313" key="4">
    <source>
        <dbReference type="EMBL" id="KAH7029921.1"/>
    </source>
</evidence>
<dbReference type="RefSeq" id="XP_046012209.1">
    <property type="nucleotide sequence ID" value="XM_046151755.1"/>
</dbReference>
<keyword evidence="1 4" id="KW-0378">Hydrolase</keyword>
<proteinExistence type="predicted"/>
<dbReference type="PANTHER" id="PTHR43056">
    <property type="entry name" value="PEPTIDASE S9 PROLYL OLIGOPEPTIDASE"/>
    <property type="match status" value="1"/>
</dbReference>
<evidence type="ECO:0000256" key="2">
    <source>
        <dbReference type="SAM" id="MobiDB-lite"/>
    </source>
</evidence>
<dbReference type="InterPro" id="IPR050585">
    <property type="entry name" value="Xaa-Pro_dipeptidyl-ppase/CocE"/>
</dbReference>
<dbReference type="GO" id="GO:0008239">
    <property type="term" value="F:dipeptidyl-peptidase activity"/>
    <property type="evidence" value="ECO:0007669"/>
    <property type="project" value="InterPro"/>
</dbReference>
<name>A0A9P9BTJ5_9PEZI</name>
<evidence type="ECO:0000313" key="5">
    <source>
        <dbReference type="Proteomes" id="UP000756346"/>
    </source>
</evidence>
<dbReference type="Pfam" id="PF08530">
    <property type="entry name" value="PepX_C"/>
    <property type="match status" value="1"/>
</dbReference>
<dbReference type="Pfam" id="PF02129">
    <property type="entry name" value="Peptidase_S15"/>
    <property type="match status" value="1"/>
</dbReference>
<evidence type="ECO:0000259" key="3">
    <source>
        <dbReference type="SMART" id="SM00939"/>
    </source>
</evidence>
<dbReference type="SUPFAM" id="SSF49785">
    <property type="entry name" value="Galactose-binding domain-like"/>
    <property type="match status" value="1"/>
</dbReference>
<dbReference type="GeneID" id="70181301"/>
<dbReference type="AlphaFoldDB" id="A0A9P9BTJ5"/>
<dbReference type="InterPro" id="IPR000383">
    <property type="entry name" value="Xaa-Pro-like_dom"/>
</dbReference>